<dbReference type="InterPro" id="IPR042095">
    <property type="entry name" value="SUMF_sf"/>
</dbReference>
<dbReference type="InterPro" id="IPR003961">
    <property type="entry name" value="FN3_dom"/>
</dbReference>
<dbReference type="OrthoDB" id="9768004at2"/>
<reference evidence="3 4" key="1">
    <citation type="submission" date="2016-10" db="EMBL/GenBank/DDBJ databases">
        <authorList>
            <person name="de Groot N.N."/>
        </authorList>
    </citation>
    <scope>NUCLEOTIDE SEQUENCE [LARGE SCALE GENOMIC DNA]</scope>
    <source>
        <strain evidence="3 4">AA1</strain>
    </source>
</reference>
<keyword evidence="1" id="KW-1133">Transmembrane helix</keyword>
<sequence length="624" mass="68737">MRSCLCSTEQFASVGCDAAEGDQPRLYSMRYEGVMVKEMKVNSRAKYRWYWLPVLLVLVLGMVGCGGGSSSGDGRGIPSGDEARDKPSVLLQPKRVTATSGESSVVLSWEAVNEATHYTVYWSLSPEPDPKSELIEVTDIKNTSWAHNRPVRGKKIYYVVVAEDGTRSSEPSGVVFAKMELLETPRNVEVIKGEGELTITWDSVPGAQSYILAWRDENSLNWDNTVSIGGENTQWIYEGAIRNMEYSFRISAVDGEDTSCMSDMVSEHCDKGMLPTPQGLRAVQNIAPDDDGVTLYWNTVVDADSYTIYWSESRTVDAILSGDKCSNIMGESYAVEGLEKGKTYYFVLVALDGDWCSDSCAPVSSFLLDGPIDNMSAPVGRGDVDFAKLPAGSFWMGSPDSGPGLIDNEDLHRVTFTHDFYMMTTEVTQQQWKDVMGTNPSNFTSEHRPFPGMPFFVDCFDSPVESVSWPAVQEFIDKLNEDESQALRYRLPTEAEWEYAARAGTSTPYAIGDGYEITESQARFNFDSFMGNGTVVVGSFNTPNAWGLHDMHGNVAEWVADAWQDHLGAAPKRFPDDGIVTGGSVHCVRGGNWSQGKTYCRSARRVGSSGGNKLTGFRLAADLR</sequence>
<feature type="domain" description="Fibronectin type-III" evidence="2">
    <location>
        <begin position="89"/>
        <end position="184"/>
    </location>
</feature>
<dbReference type="InterPro" id="IPR005532">
    <property type="entry name" value="SUMF_dom"/>
</dbReference>
<dbReference type="Gene3D" id="3.90.1580.10">
    <property type="entry name" value="paralog of FGE (formylglycine-generating enzyme)"/>
    <property type="match status" value="1"/>
</dbReference>
<dbReference type="GO" id="GO:0120147">
    <property type="term" value="F:formylglycine-generating oxidase activity"/>
    <property type="evidence" value="ECO:0007669"/>
    <property type="project" value="TreeGrafter"/>
</dbReference>
<keyword evidence="4" id="KW-1185">Reference proteome</keyword>
<dbReference type="Proteomes" id="UP000198870">
    <property type="component" value="Unassembled WGS sequence"/>
</dbReference>
<accession>A0A1G5FVF5</accession>
<dbReference type="PANTHER" id="PTHR23150">
    <property type="entry name" value="SULFATASE MODIFYING FACTOR 1, 2"/>
    <property type="match status" value="1"/>
</dbReference>
<name>A0A1G5FVF5_9BACT</name>
<evidence type="ECO:0000313" key="4">
    <source>
        <dbReference type="Proteomes" id="UP000198870"/>
    </source>
</evidence>
<dbReference type="Pfam" id="PF03781">
    <property type="entry name" value="FGE-sulfatase"/>
    <property type="match status" value="1"/>
</dbReference>
<dbReference type="SUPFAM" id="SSF56436">
    <property type="entry name" value="C-type lectin-like"/>
    <property type="match status" value="1"/>
</dbReference>
<dbReference type="STRING" id="419481.SAMN05216233_10914"/>
<dbReference type="SMART" id="SM00060">
    <property type="entry name" value="FN3"/>
    <property type="match status" value="3"/>
</dbReference>
<dbReference type="EMBL" id="FMUX01000009">
    <property type="protein sequence ID" value="SCY43127.1"/>
    <property type="molecule type" value="Genomic_DNA"/>
</dbReference>
<dbReference type="InterPro" id="IPR013783">
    <property type="entry name" value="Ig-like_fold"/>
</dbReference>
<proteinExistence type="predicted"/>
<keyword evidence="1" id="KW-0472">Membrane</keyword>
<dbReference type="Gene3D" id="2.60.40.10">
    <property type="entry name" value="Immunoglobulins"/>
    <property type="match status" value="3"/>
</dbReference>
<protein>
    <submittedName>
        <fullName evidence="3">Formylglycine-generating enzyme, required for sulfatase activity, contains SUMF1/FGE domain</fullName>
    </submittedName>
</protein>
<gene>
    <name evidence="3" type="ORF">SAMN05216233_10914</name>
</gene>
<organism evidence="3 4">
    <name type="scientific">Desulfoluna spongiiphila</name>
    <dbReference type="NCBI Taxonomy" id="419481"/>
    <lineage>
        <taxon>Bacteria</taxon>
        <taxon>Pseudomonadati</taxon>
        <taxon>Thermodesulfobacteriota</taxon>
        <taxon>Desulfobacteria</taxon>
        <taxon>Desulfobacterales</taxon>
        <taxon>Desulfolunaceae</taxon>
        <taxon>Desulfoluna</taxon>
    </lineage>
</organism>
<evidence type="ECO:0000256" key="1">
    <source>
        <dbReference type="SAM" id="Phobius"/>
    </source>
</evidence>
<evidence type="ECO:0000313" key="3">
    <source>
        <dbReference type="EMBL" id="SCY43127.1"/>
    </source>
</evidence>
<dbReference type="InterPro" id="IPR036116">
    <property type="entry name" value="FN3_sf"/>
</dbReference>
<dbReference type="InterPro" id="IPR051043">
    <property type="entry name" value="Sulfatase_Mod_Factor_Kinase"/>
</dbReference>
<dbReference type="CDD" id="cd00063">
    <property type="entry name" value="FN3"/>
    <property type="match status" value="1"/>
</dbReference>
<evidence type="ECO:0000259" key="2">
    <source>
        <dbReference type="PROSITE" id="PS50853"/>
    </source>
</evidence>
<dbReference type="PROSITE" id="PS50853">
    <property type="entry name" value="FN3"/>
    <property type="match status" value="2"/>
</dbReference>
<dbReference type="SUPFAM" id="SSF49265">
    <property type="entry name" value="Fibronectin type III"/>
    <property type="match status" value="2"/>
</dbReference>
<dbReference type="PANTHER" id="PTHR23150:SF19">
    <property type="entry name" value="FORMYLGLYCINE-GENERATING ENZYME"/>
    <property type="match status" value="1"/>
</dbReference>
<dbReference type="AlphaFoldDB" id="A0A1G5FVF5"/>
<feature type="domain" description="Fibronectin type-III" evidence="2">
    <location>
        <begin position="276"/>
        <end position="371"/>
    </location>
</feature>
<feature type="transmembrane region" description="Helical" evidence="1">
    <location>
        <begin position="49"/>
        <end position="69"/>
    </location>
</feature>
<dbReference type="InterPro" id="IPR016187">
    <property type="entry name" value="CTDL_fold"/>
</dbReference>
<keyword evidence="1" id="KW-0812">Transmembrane</keyword>